<sequence length="71" mass="8294">MQGACIPLVSVCSRYGTIWLRERTLSLASSWLLLHRRGDMIFLSWPIHSQFHHRDQEALYNELAYTLAVHP</sequence>
<dbReference type="EMBL" id="MU089530">
    <property type="protein sequence ID" value="KAF7851628.1"/>
    <property type="molecule type" value="Genomic_DNA"/>
</dbReference>
<protein>
    <submittedName>
        <fullName evidence="1">Uncharacterized protein</fullName>
    </submittedName>
</protein>
<keyword evidence="2" id="KW-1185">Reference proteome</keyword>
<organism evidence="1 2">
    <name type="scientific">Corymbia citriodora subsp. variegata</name>
    <dbReference type="NCBI Taxonomy" id="360336"/>
    <lineage>
        <taxon>Eukaryota</taxon>
        <taxon>Viridiplantae</taxon>
        <taxon>Streptophyta</taxon>
        <taxon>Embryophyta</taxon>
        <taxon>Tracheophyta</taxon>
        <taxon>Spermatophyta</taxon>
        <taxon>Magnoliopsida</taxon>
        <taxon>eudicotyledons</taxon>
        <taxon>Gunneridae</taxon>
        <taxon>Pentapetalae</taxon>
        <taxon>rosids</taxon>
        <taxon>malvids</taxon>
        <taxon>Myrtales</taxon>
        <taxon>Myrtaceae</taxon>
        <taxon>Myrtoideae</taxon>
        <taxon>Eucalypteae</taxon>
        <taxon>Corymbia</taxon>
    </lineage>
</organism>
<dbReference type="Proteomes" id="UP000806378">
    <property type="component" value="Unassembled WGS sequence"/>
</dbReference>
<evidence type="ECO:0000313" key="2">
    <source>
        <dbReference type="Proteomes" id="UP000806378"/>
    </source>
</evidence>
<comment type="caution">
    <text evidence="1">The sequence shown here is derived from an EMBL/GenBank/DDBJ whole genome shotgun (WGS) entry which is preliminary data.</text>
</comment>
<name>A0A8T0CVI4_CORYI</name>
<evidence type="ECO:0000313" key="1">
    <source>
        <dbReference type="EMBL" id="KAF7851628.1"/>
    </source>
</evidence>
<accession>A0A8T0CVI4</accession>
<dbReference type="AlphaFoldDB" id="A0A8T0CVI4"/>
<dbReference type="Gramene" id="rna-gnl|WGS:JABURB|Cocit.L3453.1">
    <property type="protein sequence ID" value="cds-KAF7851628.1"/>
    <property type="gene ID" value="gene-BT93_L3453"/>
</dbReference>
<reference evidence="1" key="1">
    <citation type="submission" date="2020-05" db="EMBL/GenBank/DDBJ databases">
        <title>WGS assembly of Corymbia citriodora subspecies variegata.</title>
        <authorList>
            <person name="Barry K."/>
            <person name="Hundley H."/>
            <person name="Shu S."/>
            <person name="Jenkins J."/>
            <person name="Grimwood J."/>
            <person name="Baten A."/>
        </authorList>
    </citation>
    <scope>NUCLEOTIDE SEQUENCE</scope>
    <source>
        <strain evidence="1">CV2-018</strain>
    </source>
</reference>
<proteinExistence type="predicted"/>
<gene>
    <name evidence="1" type="ORF">BT93_L3453</name>
</gene>